<dbReference type="OrthoDB" id="6110976at2"/>
<feature type="domain" description="NERD" evidence="1">
    <location>
        <begin position="473"/>
        <end position="576"/>
    </location>
</feature>
<dbReference type="InterPro" id="IPR011528">
    <property type="entry name" value="NERD"/>
</dbReference>
<protein>
    <recommendedName>
        <fullName evidence="1">NERD domain-containing protein</fullName>
    </recommendedName>
</protein>
<keyword evidence="3" id="KW-1185">Reference proteome</keyword>
<organism evidence="2 3">
    <name type="scientific">Paraglaciecola arctica BSs20135</name>
    <dbReference type="NCBI Taxonomy" id="493475"/>
    <lineage>
        <taxon>Bacteria</taxon>
        <taxon>Pseudomonadati</taxon>
        <taxon>Pseudomonadota</taxon>
        <taxon>Gammaproteobacteria</taxon>
        <taxon>Alteromonadales</taxon>
        <taxon>Alteromonadaceae</taxon>
        <taxon>Paraglaciecola</taxon>
    </lineage>
</organism>
<name>K6YN72_9ALTE</name>
<comment type="caution">
    <text evidence="2">The sequence shown here is derived from an EMBL/GenBank/DDBJ whole genome shotgun (WGS) entry which is preliminary data.</text>
</comment>
<reference evidence="2 3" key="1">
    <citation type="journal article" date="2017" name="Antonie Van Leeuwenhoek">
        <title>Rhizobium rhizosphaerae sp. nov., a novel species isolated from rice rhizosphere.</title>
        <authorList>
            <person name="Zhao J.J."/>
            <person name="Zhang J."/>
            <person name="Zhang R.J."/>
            <person name="Zhang C.W."/>
            <person name="Yin H.Q."/>
            <person name="Zhang X.X."/>
        </authorList>
    </citation>
    <scope>NUCLEOTIDE SEQUENCE [LARGE SCALE GENOMIC DNA]</scope>
    <source>
        <strain evidence="2 3">BSs20135</strain>
    </source>
</reference>
<sequence>MALTRYFSQELVSNFPLLKVIASKSPLSVKNAVRYSALVLKPRSNKWQELQRLADGETDKFDEIIAVIRLMHKEHERLVVDLEQTKKELTSLTPLMCLIYISLFAFECLLGTDTDNDGNSLANNDMEEAWSAFKNILAWQLESSDINDFDLTENRILETVKEHLIPFMFPSEEQKIHIQTYQKVSELITKQIAFNSFISQSVNAFCFDDSIAFKIEKGIAVIEEVDAPAKLAWRFNGHKLKLLNGYWFNRGVNKLIASGMAEQQIGAKENHEANQLAMIKTFSTQLRLVEVYGLNEYLTADSGLRVNLHEALISLNLMSAFFSKDFIAHYQKYLSEEKNWLTAINRLAFEGIQQGENRFPITWSSKKDKAARIKAWTVNQNFPHGNQKAAEAIIDFWSHDLKYTAKKLQNENSTLVLIPELYERPILKFGKHIFQFPWMVAFQNNSTAALNNLRRIGAGRNEARCETAAIELRLAENFKARGFTVLLNYHPEKTPEHDPGEIDLICALEGHIFVLEVKSTFLRSTKKDVWFHKTRTLRKAGQQIGSKVNAVKQALINDAHFKASLGLDTCDVTSLVSGWIVDTSIEHDHEHFSGYLKVSLEEIIIALRDDSQLLFDRDNFVEGQEIQGDPNFTLYPNDFTAQNFLSVIEQEKIW</sequence>
<dbReference type="STRING" id="493475.GARC_2666"/>
<evidence type="ECO:0000259" key="1">
    <source>
        <dbReference type="Pfam" id="PF08378"/>
    </source>
</evidence>
<evidence type="ECO:0000313" key="2">
    <source>
        <dbReference type="EMBL" id="GAC19632.1"/>
    </source>
</evidence>
<dbReference type="Proteomes" id="UP000006327">
    <property type="component" value="Unassembled WGS sequence"/>
</dbReference>
<dbReference type="EMBL" id="BAEO01000034">
    <property type="protein sequence ID" value="GAC19632.1"/>
    <property type="molecule type" value="Genomic_DNA"/>
</dbReference>
<dbReference type="AlphaFoldDB" id="K6YN72"/>
<accession>K6YN72</accession>
<dbReference type="Pfam" id="PF08378">
    <property type="entry name" value="NERD"/>
    <property type="match status" value="1"/>
</dbReference>
<dbReference type="RefSeq" id="WP_007620679.1">
    <property type="nucleotide sequence ID" value="NZ_BAEO01000034.1"/>
</dbReference>
<gene>
    <name evidence="2" type="ORF">GARC_2666</name>
</gene>
<evidence type="ECO:0000313" key="3">
    <source>
        <dbReference type="Proteomes" id="UP000006327"/>
    </source>
</evidence>
<proteinExistence type="predicted"/>
<dbReference type="eggNOG" id="COG0792">
    <property type="taxonomic scope" value="Bacteria"/>
</dbReference>